<dbReference type="EMBL" id="CASHTH010001630">
    <property type="protein sequence ID" value="CAI8017463.1"/>
    <property type="molecule type" value="Genomic_DNA"/>
</dbReference>
<evidence type="ECO:0000313" key="3">
    <source>
        <dbReference type="Proteomes" id="UP001174909"/>
    </source>
</evidence>
<evidence type="ECO:0008006" key="4">
    <source>
        <dbReference type="Google" id="ProtNLM"/>
    </source>
</evidence>
<organism evidence="2 3">
    <name type="scientific">Geodia barretti</name>
    <name type="common">Barrett's horny sponge</name>
    <dbReference type="NCBI Taxonomy" id="519541"/>
    <lineage>
        <taxon>Eukaryota</taxon>
        <taxon>Metazoa</taxon>
        <taxon>Porifera</taxon>
        <taxon>Demospongiae</taxon>
        <taxon>Heteroscleromorpha</taxon>
        <taxon>Tetractinellida</taxon>
        <taxon>Astrophorina</taxon>
        <taxon>Geodiidae</taxon>
        <taxon>Geodia</taxon>
    </lineage>
</organism>
<comment type="caution">
    <text evidence="2">The sequence shown here is derived from an EMBL/GenBank/DDBJ whole genome shotgun (WGS) entry which is preliminary data.</text>
</comment>
<dbReference type="Proteomes" id="UP001174909">
    <property type="component" value="Unassembled WGS sequence"/>
</dbReference>
<name>A0AA35RV68_GEOBA</name>
<keyword evidence="3" id="KW-1185">Reference proteome</keyword>
<dbReference type="Pfam" id="PF08899">
    <property type="entry name" value="DUF1844"/>
    <property type="match status" value="1"/>
</dbReference>
<reference evidence="2" key="1">
    <citation type="submission" date="2023-03" db="EMBL/GenBank/DDBJ databases">
        <authorList>
            <person name="Steffen K."/>
            <person name="Cardenas P."/>
        </authorList>
    </citation>
    <scope>NUCLEOTIDE SEQUENCE</scope>
</reference>
<accession>A0AA35RV68</accession>
<evidence type="ECO:0000313" key="2">
    <source>
        <dbReference type="EMBL" id="CAI8017463.1"/>
    </source>
</evidence>
<gene>
    <name evidence="2" type="ORF">GBAR_LOCUS10592</name>
</gene>
<proteinExistence type="predicted"/>
<feature type="region of interest" description="Disordered" evidence="1">
    <location>
        <begin position="95"/>
        <end position="121"/>
    </location>
</feature>
<feature type="compositionally biased region" description="Acidic residues" evidence="1">
    <location>
        <begin position="104"/>
        <end position="113"/>
    </location>
</feature>
<evidence type="ECO:0000256" key="1">
    <source>
        <dbReference type="SAM" id="MobiDB-lite"/>
    </source>
</evidence>
<dbReference type="InterPro" id="IPR014995">
    <property type="entry name" value="DUF1844"/>
</dbReference>
<dbReference type="AlphaFoldDB" id="A0AA35RV68"/>
<sequence>MEETTAQEEVHQLPPVDFIGYLTNLVETARLYLEGIPNPETDEIVINLPLVKHIIDTIEMLEEKTKGNLTAPEANFLTNTLYELRMGYVRTISRQETAAQQEGQTEETEEEVSTENTENPS</sequence>
<protein>
    <recommendedName>
        <fullName evidence="4">DUF1844 domain-containing protein</fullName>
    </recommendedName>
</protein>